<evidence type="ECO:0000313" key="2">
    <source>
        <dbReference type="EMBL" id="MFC0605165.1"/>
    </source>
</evidence>
<dbReference type="RefSeq" id="WP_386064036.1">
    <property type="nucleotide sequence ID" value="NZ_JBHLTQ010000005.1"/>
</dbReference>
<sequence>MDLGTILTGMVCVVICASPFVLIGIGRKKKEKQFLTVLKNIAKKHESEITQYEICGSYAIGVDETKKTLIFVEKTEDAYKEQFVDLNSVIDCKTANVYRSIKGNKIIQRLALQLSFADRLKHEVVLEFYNADVNYQLNGEFETIERWNKTINNVLN</sequence>
<evidence type="ECO:0000313" key="3">
    <source>
        <dbReference type="Proteomes" id="UP001589832"/>
    </source>
</evidence>
<protein>
    <submittedName>
        <fullName evidence="2">Uncharacterized protein</fullName>
    </submittedName>
</protein>
<keyword evidence="1" id="KW-1133">Transmembrane helix</keyword>
<dbReference type="Proteomes" id="UP001589832">
    <property type="component" value="Unassembled WGS sequence"/>
</dbReference>
<keyword evidence="1" id="KW-0472">Membrane</keyword>
<reference evidence="2 3" key="1">
    <citation type="submission" date="2024-09" db="EMBL/GenBank/DDBJ databases">
        <authorList>
            <person name="Sun Q."/>
            <person name="Mori K."/>
        </authorList>
    </citation>
    <scope>NUCLEOTIDE SEQUENCE [LARGE SCALE GENOMIC DNA]</scope>
    <source>
        <strain evidence="2 3">NCAIM B.02481</strain>
    </source>
</reference>
<dbReference type="EMBL" id="JBHLTQ010000005">
    <property type="protein sequence ID" value="MFC0605165.1"/>
    <property type="molecule type" value="Genomic_DNA"/>
</dbReference>
<gene>
    <name evidence="2" type="ORF">ACFFGA_11410</name>
</gene>
<name>A0ABV6QA76_9FLAO</name>
<feature type="transmembrane region" description="Helical" evidence="1">
    <location>
        <begin position="6"/>
        <end position="25"/>
    </location>
</feature>
<organism evidence="2 3">
    <name type="scientific">Winogradskyella pulchriflava</name>
    <dbReference type="NCBI Taxonomy" id="1110688"/>
    <lineage>
        <taxon>Bacteria</taxon>
        <taxon>Pseudomonadati</taxon>
        <taxon>Bacteroidota</taxon>
        <taxon>Flavobacteriia</taxon>
        <taxon>Flavobacteriales</taxon>
        <taxon>Flavobacteriaceae</taxon>
        <taxon>Winogradskyella</taxon>
    </lineage>
</organism>
<keyword evidence="3" id="KW-1185">Reference proteome</keyword>
<proteinExistence type="predicted"/>
<keyword evidence="1" id="KW-0812">Transmembrane</keyword>
<evidence type="ECO:0000256" key="1">
    <source>
        <dbReference type="SAM" id="Phobius"/>
    </source>
</evidence>
<comment type="caution">
    <text evidence="2">The sequence shown here is derived from an EMBL/GenBank/DDBJ whole genome shotgun (WGS) entry which is preliminary data.</text>
</comment>
<accession>A0ABV6QA76</accession>